<feature type="region of interest" description="Disordered" evidence="2">
    <location>
        <begin position="98"/>
        <end position="326"/>
    </location>
</feature>
<dbReference type="OrthoDB" id="70770at2759"/>
<accession>A0A0A1TWB3</accession>
<keyword evidence="5" id="KW-1185">Reference proteome</keyword>
<dbReference type="AlphaFoldDB" id="A0A0A1TWB3"/>
<dbReference type="InterPro" id="IPR023610">
    <property type="entry name" value="PInositol-4/5-P-5/4-kinase"/>
</dbReference>
<feature type="compositionally biased region" description="Basic and acidic residues" evidence="2">
    <location>
        <begin position="224"/>
        <end position="262"/>
    </location>
</feature>
<dbReference type="PANTHER" id="PTHR23086:SF8">
    <property type="entry name" value="PHOSPHATIDYLINOSITOL 5-PHOSPHATE 4-KINASE, ISOFORM A"/>
    <property type="match status" value="1"/>
</dbReference>
<dbReference type="InterPro" id="IPR027483">
    <property type="entry name" value="PInositol-4-P-4/5-kinase_C_sf"/>
</dbReference>
<dbReference type="GO" id="GO:0046854">
    <property type="term" value="P:phosphatidylinositol phosphate biosynthetic process"/>
    <property type="evidence" value="ECO:0007669"/>
    <property type="project" value="TreeGrafter"/>
</dbReference>
<evidence type="ECO:0000313" key="4">
    <source>
        <dbReference type="EMBL" id="ELP84964.1"/>
    </source>
</evidence>
<feature type="compositionally biased region" description="Basic residues" evidence="2">
    <location>
        <begin position="315"/>
        <end position="324"/>
    </location>
</feature>
<dbReference type="Pfam" id="PF01504">
    <property type="entry name" value="PIP5K"/>
    <property type="match status" value="1"/>
</dbReference>
<organism evidence="4 5">
    <name type="scientific">Entamoeba invadens IP1</name>
    <dbReference type="NCBI Taxonomy" id="370355"/>
    <lineage>
        <taxon>Eukaryota</taxon>
        <taxon>Amoebozoa</taxon>
        <taxon>Evosea</taxon>
        <taxon>Archamoebae</taxon>
        <taxon>Mastigamoebida</taxon>
        <taxon>Entamoebidae</taxon>
        <taxon>Entamoeba</taxon>
    </lineage>
</organism>
<evidence type="ECO:0000313" key="5">
    <source>
        <dbReference type="Proteomes" id="UP000014680"/>
    </source>
</evidence>
<evidence type="ECO:0000256" key="2">
    <source>
        <dbReference type="SAM" id="MobiDB-lite"/>
    </source>
</evidence>
<dbReference type="OMA" id="GMCWEDE"/>
<gene>
    <name evidence="4" type="ORF">EIN_309770</name>
</gene>
<dbReference type="SMART" id="SM00330">
    <property type="entry name" value="PIPKc"/>
    <property type="match status" value="1"/>
</dbReference>
<feature type="compositionally biased region" description="Polar residues" evidence="2">
    <location>
        <begin position="263"/>
        <end position="292"/>
    </location>
</feature>
<keyword evidence="1" id="KW-0547">Nucleotide-binding</keyword>
<protein>
    <submittedName>
        <fullName evidence="4">Phosphatidylinositol-4-phosphate 5-kinase, putative</fullName>
    </submittedName>
</protein>
<dbReference type="RefSeq" id="XP_004184310.1">
    <property type="nucleotide sequence ID" value="XM_004184262.1"/>
</dbReference>
<feature type="compositionally biased region" description="Basic and acidic residues" evidence="2">
    <location>
        <begin position="144"/>
        <end position="166"/>
    </location>
</feature>
<keyword evidence="1 4" id="KW-0418">Kinase</keyword>
<feature type="compositionally biased region" description="Basic residues" evidence="2">
    <location>
        <begin position="106"/>
        <end position="127"/>
    </location>
</feature>
<dbReference type="PROSITE" id="PS51455">
    <property type="entry name" value="PIPK"/>
    <property type="match status" value="1"/>
</dbReference>
<dbReference type="KEGG" id="eiv:EIN_309770"/>
<feature type="domain" description="PIPK" evidence="3">
    <location>
        <begin position="1"/>
        <end position="420"/>
    </location>
</feature>
<dbReference type="GO" id="GO:0005886">
    <property type="term" value="C:plasma membrane"/>
    <property type="evidence" value="ECO:0007669"/>
    <property type="project" value="TreeGrafter"/>
</dbReference>
<dbReference type="GO" id="GO:0005524">
    <property type="term" value="F:ATP binding"/>
    <property type="evidence" value="ECO:0007669"/>
    <property type="project" value="UniProtKB-UniRule"/>
</dbReference>
<keyword evidence="1" id="KW-0808">Transferase</keyword>
<evidence type="ECO:0000259" key="3">
    <source>
        <dbReference type="PROSITE" id="PS51455"/>
    </source>
</evidence>
<dbReference type="Proteomes" id="UP000014680">
    <property type="component" value="Unassembled WGS sequence"/>
</dbReference>
<dbReference type="SUPFAM" id="SSF56104">
    <property type="entry name" value="SAICAR synthase-like"/>
    <property type="match status" value="2"/>
</dbReference>
<evidence type="ECO:0000256" key="1">
    <source>
        <dbReference type="PROSITE-ProRule" id="PRU00781"/>
    </source>
</evidence>
<proteinExistence type="predicted"/>
<dbReference type="GO" id="GO:0016308">
    <property type="term" value="F:1-phosphatidylinositol-4-phosphate 5-kinase activity"/>
    <property type="evidence" value="ECO:0007669"/>
    <property type="project" value="TreeGrafter"/>
</dbReference>
<dbReference type="InterPro" id="IPR002498">
    <property type="entry name" value="PInositol-4-P-4/5-kinase_core"/>
</dbReference>
<dbReference type="VEuPathDB" id="AmoebaDB:EIN_309770"/>
<keyword evidence="1" id="KW-0067">ATP-binding</keyword>
<dbReference type="EMBL" id="KB207092">
    <property type="protein sequence ID" value="ELP84964.1"/>
    <property type="molecule type" value="Genomic_DNA"/>
</dbReference>
<dbReference type="GeneID" id="14883945"/>
<feature type="compositionally biased region" description="Basic and acidic residues" evidence="2">
    <location>
        <begin position="174"/>
        <end position="200"/>
    </location>
</feature>
<dbReference type="Gene3D" id="3.30.810.10">
    <property type="entry name" value="2-Layer Sandwich"/>
    <property type="match status" value="2"/>
</dbReference>
<sequence length="421" mass="47905">MNNLFPNTQFPLQFKFDLKGSLYGRKADENERGKKSPCYKDIDFLDQKAVIKIGPNLVNAFKTQVEKDSELMSDMHLIDYSLLVGVHQLSDTEMETAKNALDKQKQRNSKKSQHKHKHKHNKKTHNKSIKDDEKETNKIASPTDSKDDQKIDKENFAEIAKEDELKITQSNQEQKQDENSHNEISKTEEKSEQKVDKQSEDTSPTESEQKVVDSSIEAKSNSKFSEKEDESKHPKQDFTSPKDTKSEKKASPIPDDHPHTLLDKSSQSEVKSALNVESISTPSGTPSTQQDKPVQYRPRRSTVFADSKVDELNPKKKMPPKVKKDKVANPEDFLKSLKIPKPEDFIFVDYEGGLLSRDANGYLNGELYFIGIIDILMDYTTRKKLETVMKGAVAGGVDQVSSVSPQQYSKRFIKFVHDHTN</sequence>
<reference evidence="4 5" key="1">
    <citation type="submission" date="2012-10" db="EMBL/GenBank/DDBJ databases">
        <authorList>
            <person name="Zafar N."/>
            <person name="Inman J."/>
            <person name="Hall N."/>
            <person name="Lorenzi H."/>
            <person name="Caler E."/>
        </authorList>
    </citation>
    <scope>NUCLEOTIDE SEQUENCE [LARGE SCALE GENOMIC DNA]</scope>
    <source>
        <strain evidence="4 5">IP1</strain>
    </source>
</reference>
<name>A0A0A1TWB3_ENTIV</name>
<dbReference type="PANTHER" id="PTHR23086">
    <property type="entry name" value="PHOSPHATIDYLINOSITOL-4-PHOSPHATE 5-KINASE"/>
    <property type="match status" value="1"/>
</dbReference>
<feature type="compositionally biased region" description="Basic and acidic residues" evidence="2">
    <location>
        <begin position="128"/>
        <end position="137"/>
    </location>
</feature>